<gene>
    <name evidence="1" type="ORF">EV03_1343</name>
</gene>
<dbReference type="RefSeq" id="WP_036906327.1">
    <property type="nucleotide sequence ID" value="NZ_CP138967.1"/>
</dbReference>
<evidence type="ECO:0000313" key="1">
    <source>
        <dbReference type="EMBL" id="KGG20381.1"/>
    </source>
</evidence>
<name>A0A0A2C204_PROMR</name>
<organism evidence="1 2">
    <name type="scientific">Prochlorococcus marinus str. PAC1</name>
    <dbReference type="NCBI Taxonomy" id="59924"/>
    <lineage>
        <taxon>Bacteria</taxon>
        <taxon>Bacillati</taxon>
        <taxon>Cyanobacteriota</taxon>
        <taxon>Cyanophyceae</taxon>
        <taxon>Synechococcales</taxon>
        <taxon>Prochlorococcaceae</taxon>
        <taxon>Prochlorococcus</taxon>
    </lineage>
</organism>
<sequence>MSCGNPFKHAIEDVKETFSKSCGVPIQGNDWCDLVSNYETDFDEVDYENECLQFGNCSMDY</sequence>
<dbReference type="EMBL" id="JNAX01000012">
    <property type="protein sequence ID" value="KGG20381.1"/>
    <property type="molecule type" value="Genomic_DNA"/>
</dbReference>
<comment type="caution">
    <text evidence="1">The sequence shown here is derived from an EMBL/GenBank/DDBJ whole genome shotgun (WGS) entry which is preliminary data.</text>
</comment>
<evidence type="ECO:0000313" key="2">
    <source>
        <dbReference type="Proteomes" id="UP000030392"/>
    </source>
</evidence>
<dbReference type="AlphaFoldDB" id="A0A0A2C204"/>
<dbReference type="Proteomes" id="UP000030392">
    <property type="component" value="Unassembled WGS sequence"/>
</dbReference>
<protein>
    <submittedName>
        <fullName evidence="1">Uncharacterized protein</fullName>
    </submittedName>
</protein>
<accession>A0A0A2C204</accession>
<reference evidence="2" key="1">
    <citation type="journal article" date="2014" name="Sci. Data">
        <title>Genomes of diverse isolates of the marine cyanobacterium Prochlorococcus.</title>
        <authorList>
            <person name="Biller S."/>
            <person name="Berube P."/>
            <person name="Thompson J."/>
            <person name="Kelly L."/>
            <person name="Roggensack S."/>
            <person name="Awad L."/>
            <person name="Roache-Johnson K."/>
            <person name="Ding H."/>
            <person name="Giovannoni S.J."/>
            <person name="Moore L.R."/>
            <person name="Chisholm S.W."/>
        </authorList>
    </citation>
    <scope>NUCLEOTIDE SEQUENCE [LARGE SCALE GENOMIC DNA]</scope>
    <source>
        <strain evidence="2">PAC1</strain>
    </source>
</reference>
<proteinExistence type="predicted"/>